<organism evidence="2 3">
    <name type="scientific">Bacillus glycinifermentans</name>
    <dbReference type="NCBI Taxonomy" id="1664069"/>
    <lineage>
        <taxon>Bacteria</taxon>
        <taxon>Bacillati</taxon>
        <taxon>Bacillota</taxon>
        <taxon>Bacilli</taxon>
        <taxon>Bacillales</taxon>
        <taxon>Bacillaceae</taxon>
        <taxon>Bacillus</taxon>
    </lineage>
</organism>
<dbReference type="STRING" id="1664069.BGLY_0890"/>
<accession>A0A0J6E651</accession>
<dbReference type="GO" id="GO:0005737">
    <property type="term" value="C:cytoplasm"/>
    <property type="evidence" value="ECO:0007669"/>
    <property type="project" value="UniProtKB-SubCell"/>
</dbReference>
<dbReference type="Pfam" id="PF12867">
    <property type="entry name" value="DinB_2"/>
    <property type="match status" value="1"/>
</dbReference>
<keyword evidence="1" id="KW-0479">Metal-binding</keyword>
<dbReference type="InterPro" id="IPR023774">
    <property type="entry name" value="Put_metal_dep_hydrolase_YfiT"/>
</dbReference>
<dbReference type="GO" id="GO:0008270">
    <property type="term" value="F:zinc ion binding"/>
    <property type="evidence" value="ECO:0007669"/>
    <property type="project" value="UniProtKB-UniRule"/>
</dbReference>
<feature type="binding site" evidence="1">
    <location>
        <position position="67"/>
    </location>
    <ligand>
        <name>Zn(2+)</name>
        <dbReference type="ChEBI" id="CHEBI:29105"/>
    </ligand>
</feature>
<dbReference type="Proteomes" id="UP000036168">
    <property type="component" value="Unassembled WGS sequence"/>
</dbReference>
<comment type="cofactor">
    <cofactor evidence="1">
        <name>Zn(2+)</name>
        <dbReference type="ChEBI" id="CHEBI:29105"/>
    </cofactor>
    <text evidence="1">Binds 1 zinc ion per subunit.</text>
</comment>
<dbReference type="NCBIfam" id="NF009807">
    <property type="entry name" value="PRK13291.1"/>
    <property type="match status" value="1"/>
</dbReference>
<dbReference type="EMBL" id="LECW02000035">
    <property type="protein sequence ID" value="KRT92052.1"/>
    <property type="molecule type" value="Genomic_DNA"/>
</dbReference>
<evidence type="ECO:0000313" key="2">
    <source>
        <dbReference type="EMBL" id="KRT92052.1"/>
    </source>
</evidence>
<evidence type="ECO:0000256" key="1">
    <source>
        <dbReference type="HAMAP-Rule" id="MF_01256"/>
    </source>
</evidence>
<keyword evidence="1" id="KW-0963">Cytoplasm</keyword>
<comment type="caution">
    <text evidence="2">The sequence shown here is derived from an EMBL/GenBank/DDBJ whole genome shotgun (WGS) entry which is preliminary data.</text>
</comment>
<accession>A0A0J6E5V5</accession>
<keyword evidence="1" id="KW-0862">Zinc</keyword>
<dbReference type="AlphaFoldDB" id="A0A0J6E5V5"/>
<dbReference type="EC" id="3.-.-.-" evidence="1"/>
<dbReference type="Gene3D" id="1.20.120.450">
    <property type="entry name" value="dinb family like domain"/>
    <property type="match status" value="1"/>
</dbReference>
<feature type="binding site" evidence="1">
    <location>
        <position position="164"/>
    </location>
    <ligand>
        <name>Zn(2+)</name>
        <dbReference type="ChEBI" id="CHEBI:29105"/>
    </ligand>
</feature>
<dbReference type="OrthoDB" id="9796039at2"/>
<dbReference type="HAMAP" id="MF_01256">
    <property type="entry name" value="YfiT_hydrol"/>
    <property type="match status" value="1"/>
</dbReference>
<dbReference type="InterPro" id="IPR024775">
    <property type="entry name" value="DinB-like"/>
</dbReference>
<gene>
    <name evidence="2" type="ORF">AB447_222955</name>
</gene>
<protein>
    <recommendedName>
        <fullName evidence="1">Putative metal-dependent hydrolase AB447_222955</fullName>
        <ecNumber evidence="1">3.-.-.-</ecNumber>
    </recommendedName>
</protein>
<feature type="binding site" evidence="1">
    <location>
        <position position="160"/>
    </location>
    <ligand>
        <name>Zn(2+)</name>
        <dbReference type="ChEBI" id="CHEBI:29105"/>
    </ligand>
</feature>
<dbReference type="RefSeq" id="WP_048356301.1">
    <property type="nucleotide sequence ID" value="NZ_CP023481.1"/>
</dbReference>
<comment type="function">
    <text evidence="1">Possible metal-dependent hydrolase.</text>
</comment>
<evidence type="ECO:0000313" key="3">
    <source>
        <dbReference type="Proteomes" id="UP000036168"/>
    </source>
</evidence>
<dbReference type="GO" id="GO:0016787">
    <property type="term" value="F:hydrolase activity"/>
    <property type="evidence" value="ECO:0007669"/>
    <property type="project" value="UniProtKB-UniRule"/>
</dbReference>
<name>A0A0J6E5V5_9BACI</name>
<keyword evidence="1 2" id="KW-0378">Hydrolase</keyword>
<proteinExistence type="inferred from homology"/>
<comment type="similarity">
    <text evidence="1">Belongs to the metal hydrolase YfiT family.</text>
</comment>
<reference evidence="2 3" key="1">
    <citation type="journal article" date="2015" name="Int. J. Syst. Evol. Microbiol.">
        <title>Bacillus glycinifermentans sp. nov., isolated from fermented soybean paste.</title>
        <authorList>
            <person name="Kim S.J."/>
            <person name="Dunlap C.A."/>
            <person name="Kwon S.W."/>
            <person name="Rooney A.P."/>
        </authorList>
    </citation>
    <scope>NUCLEOTIDE SEQUENCE [LARGE SCALE GENOMIC DNA]</scope>
    <source>
        <strain evidence="2 3">GO-13</strain>
    </source>
</reference>
<sequence>MTLEDLRYPIGTFQAPHQTDKQERADLIRALKQAPAMLKKAVSGLNDTQLDTPYRTGGWTVRQVVSHIADSHLNGYIRCKLALTEETPLIRPYDEQKWAGLADSLTFDPQLAIELLEPLHNRWAALFEALTDADYDKAYLHPDTGEEISLHHALALYVWHSKHHTAHITSLRDRTGWI</sequence>
<dbReference type="SUPFAM" id="SSF109854">
    <property type="entry name" value="DinB/YfiT-like putative metalloenzymes"/>
    <property type="match status" value="1"/>
</dbReference>
<dbReference type="PATRIC" id="fig|1664069.3.peg.974"/>
<comment type="subunit">
    <text evidence="1">Homodimer.</text>
</comment>
<comment type="subcellular location">
    <subcellularLocation>
        <location evidence="1">Cytoplasm</location>
    </subcellularLocation>
</comment>
<dbReference type="InterPro" id="IPR034660">
    <property type="entry name" value="DinB/YfiT-like"/>
</dbReference>